<evidence type="ECO:0000313" key="3">
    <source>
        <dbReference type="EMBL" id="CAF3934860.1"/>
    </source>
</evidence>
<dbReference type="EMBL" id="CAJOBA010026203">
    <property type="protein sequence ID" value="CAF3934860.1"/>
    <property type="molecule type" value="Genomic_DNA"/>
</dbReference>
<dbReference type="EMBL" id="CAJOBC010069092">
    <property type="protein sequence ID" value="CAF4236451.1"/>
    <property type="molecule type" value="Genomic_DNA"/>
</dbReference>
<dbReference type="AlphaFoldDB" id="A0A815HZD1"/>
<keyword evidence="5" id="KW-1185">Reference proteome</keyword>
<dbReference type="Proteomes" id="UP000663829">
    <property type="component" value="Unassembled WGS sequence"/>
</dbReference>
<proteinExistence type="predicted"/>
<dbReference type="Proteomes" id="UP000682733">
    <property type="component" value="Unassembled WGS sequence"/>
</dbReference>
<evidence type="ECO:0000313" key="1">
    <source>
        <dbReference type="EMBL" id="CAF1140426.1"/>
    </source>
</evidence>
<protein>
    <submittedName>
        <fullName evidence="2">Uncharacterized protein</fullName>
    </submittedName>
</protein>
<dbReference type="Proteomes" id="UP000677228">
    <property type="component" value="Unassembled WGS sequence"/>
</dbReference>
<accession>A0A815HZD1</accession>
<sequence length="277" mass="33339">MSVLNYIQQQQQHYEHRKMNSLITQTKTLFFDETFATYFLRVYPVRCVVFVIGLKYLQTYKSLKLHNNDVKIDRQECIDLSSSLFEINSFNQNNFYLKSLSTMTREKKMTMTEDLLFIHIAVLRLAKKIHIDDGEADDLFSCWWSYLPKHTRKKVNIIERHILHTLEWNLNLNVNEFETFFKDKDVQLLIIRAIDNRWCLIDGQEVRMKKKYGFRIHLNNFNVQQQKMIENIFKQQQFIANVCQQMMNINIFVRQSTSATLPLLYLRKINDRFTITL</sequence>
<evidence type="ECO:0000313" key="4">
    <source>
        <dbReference type="EMBL" id="CAF4236451.1"/>
    </source>
</evidence>
<comment type="caution">
    <text evidence="2">The sequence shown here is derived from an EMBL/GenBank/DDBJ whole genome shotgun (WGS) entry which is preliminary data.</text>
</comment>
<dbReference type="EMBL" id="CAJNOK010011449">
    <property type="protein sequence ID" value="CAF1140426.1"/>
    <property type="molecule type" value="Genomic_DNA"/>
</dbReference>
<evidence type="ECO:0000313" key="2">
    <source>
        <dbReference type="EMBL" id="CAF1359415.1"/>
    </source>
</evidence>
<evidence type="ECO:0000313" key="5">
    <source>
        <dbReference type="Proteomes" id="UP000663829"/>
    </source>
</evidence>
<reference evidence="2" key="1">
    <citation type="submission" date="2021-02" db="EMBL/GenBank/DDBJ databases">
        <authorList>
            <person name="Nowell W R."/>
        </authorList>
    </citation>
    <scope>NUCLEOTIDE SEQUENCE</scope>
</reference>
<gene>
    <name evidence="2" type="ORF">GPM918_LOCUS31305</name>
    <name evidence="1" type="ORF">OVA965_LOCUS21098</name>
    <name evidence="4" type="ORF">SRO942_LOCUS31943</name>
    <name evidence="3" type="ORF">TMI583_LOCUS21671</name>
</gene>
<dbReference type="Proteomes" id="UP000681722">
    <property type="component" value="Unassembled WGS sequence"/>
</dbReference>
<name>A0A815HZD1_9BILA</name>
<organism evidence="2 5">
    <name type="scientific">Didymodactylos carnosus</name>
    <dbReference type="NCBI Taxonomy" id="1234261"/>
    <lineage>
        <taxon>Eukaryota</taxon>
        <taxon>Metazoa</taxon>
        <taxon>Spiralia</taxon>
        <taxon>Gnathifera</taxon>
        <taxon>Rotifera</taxon>
        <taxon>Eurotatoria</taxon>
        <taxon>Bdelloidea</taxon>
        <taxon>Philodinida</taxon>
        <taxon>Philodinidae</taxon>
        <taxon>Didymodactylos</taxon>
    </lineage>
</organism>
<dbReference type="EMBL" id="CAJNOQ010015330">
    <property type="protein sequence ID" value="CAF1359415.1"/>
    <property type="molecule type" value="Genomic_DNA"/>
</dbReference>